<dbReference type="OrthoDB" id="10015795at2759"/>
<sequence length="837" mass="97352">RRTDGWMVSTRQVNRRGPDRCKAVRKVILVERRPGDGGVRLPTAELFVVGGAGQCRRVVGMIQYFGIFRANLSSFELALICNKGITQSVELRTWLNTNLFLIMDTLDDVEAVCVAYVLKKRQQKQQKKVKRCYWVHPLNVKRPQEGQFYINFMTLRAHPENFFKYYRMSIQSFDELVLLTGQHLQNPNNTDCPRNLLINSKLFPSRNFPMGKPDDDMIETSGIRLVRTENEISSRQLRRRIQSQKKNIINALFPDNILPVISKNSITKEVTDISNNINTDNSFQDRSTFPLYYSDDQVVQHHTSIFSSSNFNKKEASFKELIASWAVKESINQKQLRGLLTILKTHSCHNDLPSDPRTLLQTPRQLEIYDISFGTYWHYGLKKGVINISNEIEQVETGKIEIVIGIDGLPISKSSGSQLWPILGRIFGSNKVFIIGIYHGWHKKPENAIEFLDYFVKEARDIIENGLDHKDRKYKTNMCRHAGKVLYFRTSALEKIPHLELVTQIPLDNLHLICLGVMKKLINLWCCDELRVRLPFRKVTNISNQLENSIKYFCPFEFQRKPRSLLHYRQWKATEFRQIYNNFLTLHVAISILISKKCCTEESQLDYAQKLLQHFVSTFKIIYGEHHISHNIHGLLHIVNDVKQFGFLDNFSCFPFENYMQNLKKLLKKDDKPLQQIGRRLQELENCGINLNNSDIEDDFIFLKDHISGPLIKGCTVPQYSILKLNGMKFEAQNKANNCCGVKNKRIVIIENICCNKDIKDYVIVDKEFMNKKPLYSLPYSSSYLGIFEVSKLSHRNMWPVKCIMLKYYLFPIPENNSKFAAFPLLHIEQEERPQLC</sequence>
<feature type="non-terminal residue" evidence="1">
    <location>
        <position position="1"/>
    </location>
</feature>
<dbReference type="Proteomes" id="UP000478052">
    <property type="component" value="Unassembled WGS sequence"/>
</dbReference>
<dbReference type="PANTHER" id="PTHR33053:SF25">
    <property type="entry name" value="TRANSPOSASE DOMAIN-CONTAINING PROTEIN"/>
    <property type="match status" value="1"/>
</dbReference>
<name>A0A6G0XAB3_APHCR</name>
<protein>
    <recommendedName>
        <fullName evidence="3">DUF4806 domain-containing protein</fullName>
    </recommendedName>
</protein>
<accession>A0A6G0XAB3</accession>
<evidence type="ECO:0000313" key="2">
    <source>
        <dbReference type="Proteomes" id="UP000478052"/>
    </source>
</evidence>
<organism evidence="1 2">
    <name type="scientific">Aphis craccivora</name>
    <name type="common">Cowpea aphid</name>
    <dbReference type="NCBI Taxonomy" id="307492"/>
    <lineage>
        <taxon>Eukaryota</taxon>
        <taxon>Metazoa</taxon>
        <taxon>Ecdysozoa</taxon>
        <taxon>Arthropoda</taxon>
        <taxon>Hexapoda</taxon>
        <taxon>Insecta</taxon>
        <taxon>Pterygota</taxon>
        <taxon>Neoptera</taxon>
        <taxon>Paraneoptera</taxon>
        <taxon>Hemiptera</taxon>
        <taxon>Sternorrhyncha</taxon>
        <taxon>Aphidomorpha</taxon>
        <taxon>Aphidoidea</taxon>
        <taxon>Aphididae</taxon>
        <taxon>Aphidini</taxon>
        <taxon>Aphis</taxon>
        <taxon>Aphis</taxon>
    </lineage>
</organism>
<proteinExistence type="predicted"/>
<dbReference type="EMBL" id="VUJU01008011">
    <property type="protein sequence ID" value="KAF0736923.1"/>
    <property type="molecule type" value="Genomic_DNA"/>
</dbReference>
<gene>
    <name evidence="1" type="ORF">FWK35_00031362</name>
</gene>
<evidence type="ECO:0008006" key="3">
    <source>
        <dbReference type="Google" id="ProtNLM"/>
    </source>
</evidence>
<keyword evidence="2" id="KW-1185">Reference proteome</keyword>
<dbReference type="AlphaFoldDB" id="A0A6G0XAB3"/>
<reference evidence="1 2" key="1">
    <citation type="submission" date="2019-08" db="EMBL/GenBank/DDBJ databases">
        <title>Whole genome of Aphis craccivora.</title>
        <authorList>
            <person name="Voronova N.V."/>
            <person name="Shulinski R.S."/>
            <person name="Bandarenka Y.V."/>
            <person name="Zhorov D.G."/>
            <person name="Warner D."/>
        </authorList>
    </citation>
    <scope>NUCLEOTIDE SEQUENCE [LARGE SCALE GENOMIC DNA]</scope>
    <source>
        <strain evidence="1">180601</strain>
        <tissue evidence="1">Whole Body</tissue>
    </source>
</reference>
<comment type="caution">
    <text evidence="1">The sequence shown here is derived from an EMBL/GenBank/DDBJ whole genome shotgun (WGS) entry which is preliminary data.</text>
</comment>
<evidence type="ECO:0000313" key="1">
    <source>
        <dbReference type="EMBL" id="KAF0736923.1"/>
    </source>
</evidence>
<dbReference type="PANTHER" id="PTHR33053">
    <property type="entry name" value="PROTEIN, PUTATIVE-RELATED"/>
    <property type="match status" value="1"/>
</dbReference>